<evidence type="ECO:0000256" key="1">
    <source>
        <dbReference type="ARBA" id="ARBA00023115"/>
    </source>
</evidence>
<dbReference type="AlphaFoldDB" id="K6WM49"/>
<dbReference type="STRING" id="1184609.KILIM_013_00060"/>
<feature type="transmembrane region" description="Helical" evidence="2">
    <location>
        <begin position="91"/>
        <end position="113"/>
    </location>
</feature>
<feature type="transmembrane region" description="Helical" evidence="2">
    <location>
        <begin position="25"/>
        <end position="50"/>
    </location>
</feature>
<dbReference type="PANTHER" id="PTHR43317">
    <property type="entry name" value="THERMOSPERMINE SYNTHASE ACAULIS5"/>
    <property type="match status" value="1"/>
</dbReference>
<dbReference type="GO" id="GO:0006596">
    <property type="term" value="P:polyamine biosynthetic process"/>
    <property type="evidence" value="ECO:0007669"/>
    <property type="project" value="UniProtKB-KW"/>
</dbReference>
<accession>K6WM49</accession>
<dbReference type="NCBIfam" id="NF037959">
    <property type="entry name" value="MFS_SpdSyn"/>
    <property type="match status" value="1"/>
</dbReference>
<reference evidence="3 4" key="1">
    <citation type="submission" date="2012-08" db="EMBL/GenBank/DDBJ databases">
        <title>Whole genome shotgun sequence of Kineosphaera limosa NBRC 100340.</title>
        <authorList>
            <person name="Yoshida I."/>
            <person name="Isaki S."/>
            <person name="Hosoyama A."/>
            <person name="Tsuchikane K."/>
            <person name="Katsumata H."/>
            <person name="Ando Y."/>
            <person name="Ohji S."/>
            <person name="Hamada M."/>
            <person name="Tamura T."/>
            <person name="Yamazoe A."/>
            <person name="Yamazaki S."/>
            <person name="Fujita N."/>
        </authorList>
    </citation>
    <scope>NUCLEOTIDE SEQUENCE [LARGE SCALE GENOMIC DNA]</scope>
    <source>
        <strain evidence="3 4">NBRC 100340</strain>
    </source>
</reference>
<dbReference type="EMBL" id="BAHD01000013">
    <property type="protein sequence ID" value="GAB94851.1"/>
    <property type="molecule type" value="Genomic_DNA"/>
</dbReference>
<dbReference type="PANTHER" id="PTHR43317:SF1">
    <property type="entry name" value="THERMOSPERMINE SYNTHASE ACAULIS5"/>
    <property type="match status" value="1"/>
</dbReference>
<keyword evidence="1" id="KW-0620">Polyamine biosynthesis</keyword>
<dbReference type="eggNOG" id="COG4262">
    <property type="taxonomic scope" value="Bacteria"/>
</dbReference>
<feature type="transmembrane region" description="Helical" evidence="2">
    <location>
        <begin position="62"/>
        <end position="79"/>
    </location>
</feature>
<feature type="transmembrane region" description="Helical" evidence="2">
    <location>
        <begin position="215"/>
        <end position="234"/>
    </location>
</feature>
<keyword evidence="4" id="KW-1185">Reference proteome</keyword>
<dbReference type="SUPFAM" id="SSF53335">
    <property type="entry name" value="S-adenosyl-L-methionine-dependent methyltransferases"/>
    <property type="match status" value="1"/>
</dbReference>
<evidence type="ECO:0000313" key="4">
    <source>
        <dbReference type="Proteomes" id="UP000008366"/>
    </source>
</evidence>
<dbReference type="RefSeq" id="WP_006591383.1">
    <property type="nucleotide sequence ID" value="NZ_BAHD01000013.1"/>
</dbReference>
<keyword evidence="2" id="KW-0472">Membrane</keyword>
<feature type="transmembrane region" description="Helical" evidence="2">
    <location>
        <begin position="189"/>
        <end position="208"/>
    </location>
</feature>
<dbReference type="Gene3D" id="1.20.1250.20">
    <property type="entry name" value="MFS general substrate transporter like domains"/>
    <property type="match status" value="1"/>
</dbReference>
<feature type="transmembrane region" description="Helical" evidence="2">
    <location>
        <begin position="161"/>
        <end position="183"/>
    </location>
</feature>
<name>K6WM49_9MICO</name>
<gene>
    <name evidence="3" type="ORF">KILIM_013_00060</name>
</gene>
<keyword evidence="2" id="KW-1133">Transmembrane helix</keyword>
<organism evidence="3 4">
    <name type="scientific">Kineosphaera limosa NBRC 100340</name>
    <dbReference type="NCBI Taxonomy" id="1184609"/>
    <lineage>
        <taxon>Bacteria</taxon>
        <taxon>Bacillati</taxon>
        <taxon>Actinomycetota</taxon>
        <taxon>Actinomycetes</taxon>
        <taxon>Micrococcales</taxon>
        <taxon>Dermatophilaceae</taxon>
        <taxon>Kineosphaera</taxon>
    </lineage>
</organism>
<comment type="caution">
    <text evidence="3">The sequence shown here is derived from an EMBL/GenBank/DDBJ whole genome shotgun (WGS) entry which is preliminary data.</text>
</comment>
<sequence>MTGDPAPQAPDSAADRPVSATVGDWAAAALVFGSSAAVLVVEIVALRLLAPYLGLTLETSTLVIGLALAAIAVGSWLGGKAADRVDPRRTLAPLLAASGAAVAATPFVVRAAGATADGAFLLLASAVTIMVPGALLSAVTPMVTKLRLTSLNKTGTIVGRLSSIGTAGAIVGTVVTGFVLITWISVTAILVGLGVLLLVAAAAVAFLLGHSRRHVAAGAAAALVLGGAAVLTPSRCDAETVYHCALVRADQQRPTGRTLVLDGLQHSYVDVADPSYLRFAYIKAMAAAIDTHTPGPAPVAAHYIGGGGMTMPRWVGATRPGSTGSVSEIDPGVVAIDRQHLALPDDIGLDVRIEDGRVGLRALPADSVDLVVGDAFGGVSVPWHLTTRQTAQGVDAALRDEGIYTLNVIDYPPLAFARAQVATLRTVFPHVAVAASAEAVQGTDGGNLVLLASRSPLDVAGWQSGLRAHDLQWQVLEGQALTDWVGDAPVLTDDYAPVDQLLTPYPASVRV</sequence>
<keyword evidence="2" id="KW-0812">Transmembrane</keyword>
<evidence type="ECO:0008006" key="5">
    <source>
        <dbReference type="Google" id="ProtNLM"/>
    </source>
</evidence>
<proteinExistence type="predicted"/>
<dbReference type="InterPro" id="IPR029063">
    <property type="entry name" value="SAM-dependent_MTases_sf"/>
</dbReference>
<dbReference type="OrthoDB" id="8221452at2"/>
<feature type="transmembrane region" description="Helical" evidence="2">
    <location>
        <begin position="119"/>
        <end position="140"/>
    </location>
</feature>
<dbReference type="InterPro" id="IPR036259">
    <property type="entry name" value="MFS_trans_sf"/>
</dbReference>
<dbReference type="Gene3D" id="3.40.50.150">
    <property type="entry name" value="Vaccinia Virus protein VP39"/>
    <property type="match status" value="1"/>
</dbReference>
<dbReference type="Proteomes" id="UP000008366">
    <property type="component" value="Unassembled WGS sequence"/>
</dbReference>
<protein>
    <recommendedName>
        <fullName evidence="5">Spermidine synthase</fullName>
    </recommendedName>
</protein>
<evidence type="ECO:0000256" key="2">
    <source>
        <dbReference type="SAM" id="Phobius"/>
    </source>
</evidence>
<evidence type="ECO:0000313" key="3">
    <source>
        <dbReference type="EMBL" id="GAB94851.1"/>
    </source>
</evidence>
<dbReference type="SUPFAM" id="SSF103473">
    <property type="entry name" value="MFS general substrate transporter"/>
    <property type="match status" value="1"/>
</dbReference>